<accession>A0A6G9LKP5</accession>
<evidence type="ECO:0000313" key="2">
    <source>
        <dbReference type="Proteomes" id="UP000501773"/>
    </source>
</evidence>
<name>A0A6G9LKP5_9CAUD</name>
<protein>
    <submittedName>
        <fullName evidence="1">Uncharacterized protein</fullName>
    </submittedName>
</protein>
<organism evidence="1 2">
    <name type="scientific">Enterococcus phage nattely</name>
    <dbReference type="NCBI Taxonomy" id="2719593"/>
    <lineage>
        <taxon>Viruses</taxon>
        <taxon>Duplodnaviria</taxon>
        <taxon>Heunggongvirae</taxon>
        <taxon>Uroviricota</taxon>
        <taxon>Caudoviricetes</taxon>
        <taxon>Andrewesvirinae</taxon>
        <taxon>Vipetofemvirus</taxon>
        <taxon>Vipetofemvirus nattely</taxon>
    </lineage>
</organism>
<keyword evidence="2" id="KW-1185">Reference proteome</keyword>
<proteinExistence type="predicted"/>
<sequence length="202" mass="23086">MAKVKYSKYDVYSFLDDKQVEITDKKLKPIQDDIKKLKENYLVEKFPKEQIEKIKVALINYVEATRDVQFDYSTYASKVYDSSSVLVNLFNTAKGSNRALEDQIMLDITSTVDWSDCPDLEQLKSVERTTRSEIREEFQKLEAMVKRCKDGAQAVLQLQKLGFDTSSIKSTSGDTSVLVLNLNNDLLGLPEENSEVVENSQF</sequence>
<reference evidence="2" key="1">
    <citation type="submission" date="2020-02" db="EMBL/GenBank/DDBJ databases">
        <authorList>
            <person name="Olsen N.S."/>
            <person name="Forero-Junco L."/>
            <person name="Kot W."/>
            <person name="Hansen L.H."/>
        </authorList>
    </citation>
    <scope>NUCLEOTIDE SEQUENCE [LARGE SCALE GENOMIC DNA]</scope>
</reference>
<dbReference type="EMBL" id="MT119360">
    <property type="protein sequence ID" value="QIQ66210.1"/>
    <property type="molecule type" value="Genomic_DNA"/>
</dbReference>
<evidence type="ECO:0000313" key="1">
    <source>
        <dbReference type="EMBL" id="QIQ66210.1"/>
    </source>
</evidence>
<gene>
    <name evidence="1" type="ORF">nattely_43</name>
</gene>
<dbReference type="Proteomes" id="UP000501773">
    <property type="component" value="Segment"/>
</dbReference>